<dbReference type="NCBIfam" id="TIGR01767">
    <property type="entry name" value="MTRK"/>
    <property type="match status" value="1"/>
</dbReference>
<dbReference type="GO" id="GO:0005524">
    <property type="term" value="F:ATP binding"/>
    <property type="evidence" value="ECO:0007669"/>
    <property type="project" value="UniProtKB-KW"/>
</dbReference>
<dbReference type="InterPro" id="IPR002575">
    <property type="entry name" value="Aminoglycoside_PTrfase"/>
</dbReference>
<comment type="subunit">
    <text evidence="2">Homodimer.</text>
</comment>
<proteinExistence type="inferred from homology"/>
<keyword evidence="6 9" id="KW-0418">Kinase</keyword>
<evidence type="ECO:0000256" key="6">
    <source>
        <dbReference type="ARBA" id="ARBA00022777"/>
    </source>
</evidence>
<reference evidence="9 10" key="1">
    <citation type="submission" date="2018-08" db="EMBL/GenBank/DDBJ databases">
        <title>A genome reference for cultivated species of the human gut microbiota.</title>
        <authorList>
            <person name="Zou Y."/>
            <person name="Xue W."/>
            <person name="Luo G."/>
        </authorList>
    </citation>
    <scope>NUCLEOTIDE SEQUENCE [LARGE SCALE GENOMIC DNA]</scope>
    <source>
        <strain evidence="9 10">TM09-12</strain>
    </source>
</reference>
<evidence type="ECO:0000313" key="10">
    <source>
        <dbReference type="Proteomes" id="UP000263014"/>
    </source>
</evidence>
<comment type="similarity">
    <text evidence="1">Belongs to the methylthioribose kinase family.</text>
</comment>
<dbReference type="InterPro" id="IPR011009">
    <property type="entry name" value="Kinase-like_dom_sf"/>
</dbReference>
<keyword evidence="5" id="KW-0547">Nucleotide-binding</keyword>
<evidence type="ECO:0000256" key="4">
    <source>
        <dbReference type="ARBA" id="ARBA00022679"/>
    </source>
</evidence>
<dbReference type="SUPFAM" id="SSF56112">
    <property type="entry name" value="Protein kinase-like (PK-like)"/>
    <property type="match status" value="1"/>
</dbReference>
<dbReference type="Pfam" id="PF01636">
    <property type="entry name" value="APH"/>
    <property type="match status" value="1"/>
</dbReference>
<dbReference type="GO" id="GO:0046522">
    <property type="term" value="F:S-methyl-5-thioribose kinase activity"/>
    <property type="evidence" value="ECO:0007669"/>
    <property type="project" value="UniProtKB-EC"/>
</dbReference>
<dbReference type="Proteomes" id="UP000263014">
    <property type="component" value="Unassembled WGS sequence"/>
</dbReference>
<feature type="domain" description="Aminoglycoside phosphotransferase" evidence="8">
    <location>
        <begin position="55"/>
        <end position="289"/>
    </location>
</feature>
<dbReference type="PANTHER" id="PTHR34273:SF2">
    <property type="entry name" value="METHYLTHIORIBOSE KINASE"/>
    <property type="match status" value="1"/>
</dbReference>
<keyword evidence="4 9" id="KW-0808">Transferase</keyword>
<dbReference type="PIRSF" id="PIRSF031134">
    <property type="entry name" value="MTRK"/>
    <property type="match status" value="1"/>
</dbReference>
<evidence type="ECO:0000256" key="5">
    <source>
        <dbReference type="ARBA" id="ARBA00022741"/>
    </source>
</evidence>
<dbReference type="InterPro" id="IPR009212">
    <property type="entry name" value="Methylthioribose_kinase"/>
</dbReference>
<gene>
    <name evidence="9" type="primary">mtnK</name>
    <name evidence="9" type="ORF">DXD79_11070</name>
</gene>
<dbReference type="Gene3D" id="3.90.1200.10">
    <property type="match status" value="1"/>
</dbReference>
<dbReference type="EC" id="2.7.1.100" evidence="3"/>
<evidence type="ECO:0000313" key="9">
    <source>
        <dbReference type="EMBL" id="RGJ05420.1"/>
    </source>
</evidence>
<comment type="caution">
    <text evidence="9">The sequence shown here is derived from an EMBL/GenBank/DDBJ whole genome shotgun (WGS) entry which is preliminary data.</text>
</comment>
<dbReference type="EMBL" id="QSON01000004">
    <property type="protein sequence ID" value="RGJ05420.1"/>
    <property type="molecule type" value="Genomic_DNA"/>
</dbReference>
<dbReference type="Gene3D" id="3.30.200.20">
    <property type="entry name" value="Phosphorylase Kinase, domain 1"/>
    <property type="match status" value="1"/>
</dbReference>
<accession>A0A374P959</accession>
<organism evidence="9 10">
    <name type="scientific">Hungatella hathewayi</name>
    <dbReference type="NCBI Taxonomy" id="154046"/>
    <lineage>
        <taxon>Bacteria</taxon>
        <taxon>Bacillati</taxon>
        <taxon>Bacillota</taxon>
        <taxon>Clostridia</taxon>
        <taxon>Lachnospirales</taxon>
        <taxon>Lachnospiraceae</taxon>
        <taxon>Hungatella</taxon>
    </lineage>
</organism>
<evidence type="ECO:0000256" key="3">
    <source>
        <dbReference type="ARBA" id="ARBA00012128"/>
    </source>
</evidence>
<sequence>MSHRQRKAYSSALHGFRTGVNCMKNGEYFALDEKSAAEYACAKGFFCSYGANVRCKEIGDGNMNYIYRISDGEKSVILKQAGLSTRLSSERSISRKRNRREAAALEAENEILPGCAPKVYLYDETMDCMFMEDLKDYTVLRKALIEEDRIFPDFAEQISSFLAETWVRTSDVGKDHIQKKYQVKRFTNPELCEISERLVFDEAMFNLSGKNSVEPENELFVKTNIYQNETLHQEAGKLKYRYMTEAQALLHGDLHTGSIFVNELGMKIFDSEFAFYGPMGYDIGNLIAHLLLARENARQNQKPAGVIWAENTVSKIPELFVVKGMDHEQVQKDAFEKILNKWYYMGILEDTAGYAGLELIRRVVGSAKAEDIVSLGQGKRAEAERRILEMGIDLVLNRNKFREPGAFKNMFVRSGS</sequence>
<name>A0A374P959_9FIRM</name>
<keyword evidence="7" id="KW-0067">ATP-binding</keyword>
<dbReference type="AlphaFoldDB" id="A0A374P959"/>
<evidence type="ECO:0000259" key="8">
    <source>
        <dbReference type="Pfam" id="PF01636"/>
    </source>
</evidence>
<evidence type="ECO:0000256" key="1">
    <source>
        <dbReference type="ARBA" id="ARBA00010165"/>
    </source>
</evidence>
<evidence type="ECO:0000256" key="7">
    <source>
        <dbReference type="ARBA" id="ARBA00022840"/>
    </source>
</evidence>
<dbReference type="PANTHER" id="PTHR34273">
    <property type="entry name" value="METHYLTHIORIBOSE KINASE"/>
    <property type="match status" value="1"/>
</dbReference>
<protein>
    <recommendedName>
        <fullName evidence="3">S-methyl-5-thioribose kinase</fullName>
        <ecNumber evidence="3">2.7.1.100</ecNumber>
    </recommendedName>
</protein>
<evidence type="ECO:0000256" key="2">
    <source>
        <dbReference type="ARBA" id="ARBA00011738"/>
    </source>
</evidence>
<dbReference type="GO" id="GO:0009086">
    <property type="term" value="P:methionine biosynthetic process"/>
    <property type="evidence" value="ECO:0007669"/>
    <property type="project" value="InterPro"/>
</dbReference>